<dbReference type="Proteomes" id="UP000784128">
    <property type="component" value="Unassembled WGS sequence"/>
</dbReference>
<dbReference type="RefSeq" id="WP_214295893.1">
    <property type="nucleotide sequence ID" value="NZ_JAHDYS010000001.1"/>
</dbReference>
<dbReference type="Pfam" id="PF10881">
    <property type="entry name" value="DUF2726"/>
    <property type="match status" value="1"/>
</dbReference>
<evidence type="ECO:0000313" key="3">
    <source>
        <dbReference type="EMBL" id="MBT1070172.1"/>
    </source>
</evidence>
<accession>A0ABS5U3B7</accession>
<keyword evidence="4" id="KW-1185">Reference proteome</keyword>
<evidence type="ECO:0000313" key="4">
    <source>
        <dbReference type="Proteomes" id="UP000784128"/>
    </source>
</evidence>
<dbReference type="Gene3D" id="3.30.65.10">
    <property type="entry name" value="Bacterial Topoisomerase I, domain 1"/>
    <property type="match status" value="1"/>
</dbReference>
<gene>
    <name evidence="3" type="ORF">KJB30_00045</name>
</gene>
<evidence type="ECO:0000259" key="1">
    <source>
        <dbReference type="Pfam" id="PF01396"/>
    </source>
</evidence>
<sequence length="243" mass="26230">MNLLIIIVLILVIAVVLAGLKAKQPSKAEGLSFESRDILFTPAERSFLGVLEQALDSRYRVFGKVRLGDLVKPAKGLSKSKRTTALNRINQKHLDFVICSVADLSVIGVVELDDQSHAREDRAGRDEFVDQALASAKILVARFSAKKGYAIQEVRARLVEVFKLAAESPVPTAAKTEPSPVQSETKAVAAPISAKPEEAVPVCPKCAAAMVKRQAKTGPHAGKLFWACSSYPKCRQVVAIEGN</sequence>
<comment type="caution">
    <text evidence="3">The sequence shown here is derived from an EMBL/GenBank/DDBJ whole genome shotgun (WGS) entry which is preliminary data.</text>
</comment>
<dbReference type="SUPFAM" id="SSF57783">
    <property type="entry name" value="Zinc beta-ribbon"/>
    <property type="match status" value="1"/>
</dbReference>
<dbReference type="EMBL" id="JAHDYS010000001">
    <property type="protein sequence ID" value="MBT1070172.1"/>
    <property type="molecule type" value="Genomic_DNA"/>
</dbReference>
<feature type="domain" description="DUF2726" evidence="2">
    <location>
        <begin position="38"/>
        <end position="158"/>
    </location>
</feature>
<feature type="domain" description="DNA topoisomerase type IA zn finger" evidence="1">
    <location>
        <begin position="202"/>
        <end position="240"/>
    </location>
</feature>
<dbReference type="InterPro" id="IPR014538">
    <property type="entry name" value="UCP028063_topo_Znf"/>
</dbReference>
<proteinExistence type="predicted"/>
<dbReference type="InterPro" id="IPR013498">
    <property type="entry name" value="Topo_IA_Znf"/>
</dbReference>
<dbReference type="Pfam" id="PF01396">
    <property type="entry name" value="Zn_ribbon_Top1"/>
    <property type="match status" value="1"/>
</dbReference>
<name>A0ABS5U3B7_9BACT</name>
<organism evidence="3 4">
    <name type="scientific">Pelotalea chapellei</name>
    <dbReference type="NCBI Taxonomy" id="44671"/>
    <lineage>
        <taxon>Bacteria</taxon>
        <taxon>Pseudomonadati</taxon>
        <taxon>Thermodesulfobacteriota</taxon>
        <taxon>Desulfuromonadia</taxon>
        <taxon>Geobacterales</taxon>
        <taxon>Geobacteraceae</taxon>
        <taxon>Pelotalea</taxon>
    </lineage>
</organism>
<evidence type="ECO:0000259" key="2">
    <source>
        <dbReference type="Pfam" id="PF10881"/>
    </source>
</evidence>
<dbReference type="PIRSF" id="PIRSF028063">
    <property type="entry name" value="UCP028063"/>
    <property type="match status" value="1"/>
</dbReference>
<protein>
    <submittedName>
        <fullName evidence="3">DUF2726 domain-containing protein</fullName>
    </submittedName>
</protein>
<dbReference type="InterPro" id="IPR024402">
    <property type="entry name" value="DUF2726"/>
</dbReference>
<reference evidence="3 4" key="1">
    <citation type="submission" date="2021-05" db="EMBL/GenBank/DDBJ databases">
        <title>The draft genome of Geobacter chapellei DSM 13688.</title>
        <authorList>
            <person name="Xu Z."/>
            <person name="Masuda Y."/>
            <person name="Itoh H."/>
            <person name="Senoo K."/>
        </authorList>
    </citation>
    <scope>NUCLEOTIDE SEQUENCE [LARGE SCALE GENOMIC DNA]</scope>
    <source>
        <strain evidence="3 4">DSM 13688</strain>
    </source>
</reference>